<feature type="region of interest" description="Disordered" evidence="1">
    <location>
        <begin position="1"/>
        <end position="120"/>
    </location>
</feature>
<evidence type="ECO:0000256" key="1">
    <source>
        <dbReference type="SAM" id="MobiDB-lite"/>
    </source>
</evidence>
<evidence type="ECO:0000313" key="3">
    <source>
        <dbReference type="Proteomes" id="UP000541535"/>
    </source>
</evidence>
<keyword evidence="3" id="KW-1185">Reference proteome</keyword>
<gene>
    <name evidence="2" type="ORF">FHS03_005037</name>
</gene>
<accession>A0A7W5FWL1</accession>
<reference evidence="2 3" key="1">
    <citation type="submission" date="2020-08" db="EMBL/GenBank/DDBJ databases">
        <title>Genomic Encyclopedia of Type Strains, Phase III (KMG-III): the genomes of soil and plant-associated and newly described type strains.</title>
        <authorList>
            <person name="Whitman W."/>
        </authorList>
    </citation>
    <scope>NUCLEOTIDE SEQUENCE [LARGE SCALE GENOMIC DNA]</scope>
    <source>
        <strain evidence="2 3">CECT 8897</strain>
    </source>
</reference>
<dbReference type="RefSeq" id="WP_183443624.1">
    <property type="nucleotide sequence ID" value="NZ_JACHXD010000022.1"/>
</dbReference>
<dbReference type="EMBL" id="JACHXD010000022">
    <property type="protein sequence ID" value="MBB3121942.1"/>
    <property type="molecule type" value="Genomic_DNA"/>
</dbReference>
<organism evidence="2 3">
    <name type="scientific">Pseudoduganella violacea</name>
    <dbReference type="NCBI Taxonomy" id="1715466"/>
    <lineage>
        <taxon>Bacteria</taxon>
        <taxon>Pseudomonadati</taxon>
        <taxon>Pseudomonadota</taxon>
        <taxon>Betaproteobacteria</taxon>
        <taxon>Burkholderiales</taxon>
        <taxon>Oxalobacteraceae</taxon>
        <taxon>Telluria group</taxon>
        <taxon>Pseudoduganella</taxon>
    </lineage>
</organism>
<dbReference type="Proteomes" id="UP000541535">
    <property type="component" value="Unassembled WGS sequence"/>
</dbReference>
<name>A0A7W5FWL1_9BURK</name>
<dbReference type="AlphaFoldDB" id="A0A7W5FWL1"/>
<evidence type="ECO:0000313" key="2">
    <source>
        <dbReference type="EMBL" id="MBB3121942.1"/>
    </source>
</evidence>
<protein>
    <submittedName>
        <fullName evidence="2">Uncharacterized protein</fullName>
    </submittedName>
</protein>
<sequence length="200" mass="20207">MNRLPLALSTRQLEELLPKAPVRPGQNPAARHPAGAGAAPAAPPPPLSRPPRGHARPAAPPAAEAGGRAPAPPREPPAAANQDGAAGEPASMERQQGGGNESEQDDAGLQAAAATPSDSAADEAEAIAALLSNGAGSGIFEVILPNGETLGVAVDSTPAAVTYHLKPACSRTAERLRAQQRELTGHLERRIGKGVSLTIL</sequence>
<feature type="compositionally biased region" description="Low complexity" evidence="1">
    <location>
        <begin position="28"/>
        <end position="40"/>
    </location>
</feature>
<proteinExistence type="predicted"/>
<comment type="caution">
    <text evidence="2">The sequence shown here is derived from an EMBL/GenBank/DDBJ whole genome shotgun (WGS) entry which is preliminary data.</text>
</comment>